<evidence type="ECO:0000259" key="11">
    <source>
        <dbReference type="PROSITE" id="PS50108"/>
    </source>
</evidence>
<dbReference type="EC" id="2.7.10.2" evidence="1"/>
<dbReference type="InterPro" id="IPR055175">
    <property type="entry name" value="ACK/TNK-like_SAM"/>
</dbReference>
<protein>
    <recommendedName>
        <fullName evidence="1">non-specific protein-tyrosine kinase</fullName>
        <ecNumber evidence="1">2.7.10.2</ecNumber>
    </recommendedName>
</protein>
<feature type="compositionally biased region" description="Basic residues" evidence="9">
    <location>
        <begin position="506"/>
        <end position="520"/>
    </location>
</feature>
<dbReference type="PROSITE" id="PS50108">
    <property type="entry name" value="CRIB"/>
    <property type="match status" value="1"/>
</dbReference>
<dbReference type="InterPro" id="IPR001452">
    <property type="entry name" value="SH3_domain"/>
</dbReference>
<feature type="compositionally biased region" description="Basic and acidic residues" evidence="9">
    <location>
        <begin position="327"/>
        <end position="341"/>
    </location>
</feature>
<dbReference type="Proteomes" id="UP000078540">
    <property type="component" value="Unassembled WGS sequence"/>
</dbReference>
<evidence type="ECO:0000256" key="3">
    <source>
        <dbReference type="ARBA" id="ARBA00022679"/>
    </source>
</evidence>
<evidence type="ECO:0000256" key="9">
    <source>
        <dbReference type="SAM" id="MobiDB-lite"/>
    </source>
</evidence>
<dbReference type="GO" id="GO:0005524">
    <property type="term" value="F:ATP binding"/>
    <property type="evidence" value="ECO:0007669"/>
    <property type="project" value="UniProtKB-KW"/>
</dbReference>
<sequence>MTLQLLELTSRGFTVVYYNTSFHHATPIKDPSAFKIDRIGDLKVQTTAQLKYVTEEDLSAIGMSKPEMRRLKKYFQKHFPQNYLSKFKKMLLPKREEQPSGVVGMLPEERHNKPSVIPLTGHQILEAIDEPNFQRLEQPECCPKDYFTLMQQCWQHEPSKRPKFSELINVLPDLKPEQVQAVQDSTEPGQLVYRQSDIITVLDKGSSNTLWKGVLNNGKTGFFNPAHTIAYLGSNLPSNKLGEFTRGDGKNVFSSQRRKIRTDMISSPQGDLKHTGHVGLDGAYFGDISFLGKYPHLPRQVVTPYKPQEDATDNFNKISTQNARSIDMNRESTRESRSIQETESKHENLWSDMNSEICHATGNNANKQAMTSNIDSNADTLGADHEYHEISDEENQDSPLKFDKTLNFDFGPSLLAEMDQMFRSLGSSPSGHSLSIEHESSNARNELREIQAKQYNKKKQATVKPISAADQKTLYSAIAMAQELTARSMTDLEHPPESPRTPISPSRRRKFSFKLPHQHSPKPDRRHFSEEAASIPDIQLYSSLQSLSSTRNDETTLECTSANSERICLVREGVREKKLDKYIKTNSLEQSNKLTYSSNIQEQNKNYLDSKKASLNLGFSKITQNMIQNQSLINPKLNLIKKSNPPTSLILYQHISPKLYQDDPAKKELSKLDMLAEKFSDATVDQYRTSSESRKLSIKNIRRSFHPRNDSEDSDSISHSETDIRNHLRYKRRATLSEEAKEVYNSLVETPTLESTGDTNPLRMLRSGLSIVRPRIRGNKHATLGYPMLSQSEDVSDEHGFHFEMHHSGAMTLPKVRAPPSPHAILSLPQSRILERHHSMEIENNQNQSNIDENPIPLPPRDRSKTLQPKSSLPRHQRKHPLIIPGGGVTRTLAKMAITVPSVEDQVDGHFMLQNFDTAIDETLLQNNYLSEASVNSTNEKLQSHTMDCQKINVCAIRLPSVDDKWLEFGNYCNKKRVPFIIYADLECILRKTKPDREDASSYTYQQHEVFSIEYYVQCTYSEVRDIVIAYGQVEILSITKEKYISFTKHVDSAKDKNEKNFQKNGVKLRFIDSFKFLMQVSINWDLYLKTDVLLLADIFENFTLYNKQRHRNLQCTRHSLRITKIHRMLQFAQSPWLRDYIELNTQFRTRAKNDFEKNLYKFEICIKFVQTNEQRDIRTMVHNHVDVKLITKWDGRYGAEPMIAKPNFHSRSIFAENLIAVEMRKLEIKFDKPIYVGMCILDILKVCLYKFHHEYMLPECEDVYETMKRDIARFDTSDYPVDNRVKMYAVRVDGKKDTKQAKITPDSTETLPWGHWRIPL</sequence>
<feature type="compositionally biased region" description="Basic residues" evidence="9">
    <location>
        <begin position="696"/>
        <end position="706"/>
    </location>
</feature>
<feature type="compositionally biased region" description="Polar residues" evidence="9">
    <location>
        <begin position="843"/>
        <end position="852"/>
    </location>
</feature>
<dbReference type="InterPro" id="IPR000095">
    <property type="entry name" value="CRIB_dom"/>
</dbReference>
<dbReference type="EMBL" id="KQ976446">
    <property type="protein sequence ID" value="KYM85977.1"/>
    <property type="molecule type" value="Genomic_DNA"/>
</dbReference>
<dbReference type="InterPro" id="IPR011009">
    <property type="entry name" value="Kinase-like_dom_sf"/>
</dbReference>
<feature type="region of interest" description="Disordered" evidence="9">
    <location>
        <begin position="488"/>
        <end position="528"/>
    </location>
</feature>
<dbReference type="Gene3D" id="1.10.510.10">
    <property type="entry name" value="Transferase(Phosphotransferase) domain 1"/>
    <property type="match status" value="1"/>
</dbReference>
<evidence type="ECO:0000256" key="8">
    <source>
        <dbReference type="PROSITE-ProRule" id="PRU00192"/>
    </source>
</evidence>
<organism evidence="12 13">
    <name type="scientific">Atta colombica</name>
    <dbReference type="NCBI Taxonomy" id="520822"/>
    <lineage>
        <taxon>Eukaryota</taxon>
        <taxon>Metazoa</taxon>
        <taxon>Ecdysozoa</taxon>
        <taxon>Arthropoda</taxon>
        <taxon>Hexapoda</taxon>
        <taxon>Insecta</taxon>
        <taxon>Pterygota</taxon>
        <taxon>Neoptera</taxon>
        <taxon>Endopterygota</taxon>
        <taxon>Hymenoptera</taxon>
        <taxon>Apocrita</taxon>
        <taxon>Aculeata</taxon>
        <taxon>Formicoidea</taxon>
        <taxon>Formicidae</taxon>
        <taxon>Myrmicinae</taxon>
        <taxon>Atta</taxon>
    </lineage>
</organism>
<dbReference type="Pfam" id="PF22931">
    <property type="entry name" value="SAM_TNK"/>
    <property type="match status" value="1"/>
</dbReference>
<evidence type="ECO:0000256" key="6">
    <source>
        <dbReference type="ARBA" id="ARBA00022840"/>
    </source>
</evidence>
<feature type="region of interest" description="Disordered" evidence="9">
    <location>
        <begin position="843"/>
        <end position="886"/>
    </location>
</feature>
<evidence type="ECO:0000313" key="12">
    <source>
        <dbReference type="EMBL" id="KYM85977.1"/>
    </source>
</evidence>
<dbReference type="GO" id="GO:0004715">
    <property type="term" value="F:non-membrane spanning protein tyrosine kinase activity"/>
    <property type="evidence" value="ECO:0007669"/>
    <property type="project" value="UniProtKB-EC"/>
</dbReference>
<evidence type="ECO:0000256" key="5">
    <source>
        <dbReference type="ARBA" id="ARBA00022777"/>
    </source>
</evidence>
<feature type="compositionally biased region" description="Polar residues" evidence="9">
    <location>
        <begin position="313"/>
        <end position="324"/>
    </location>
</feature>
<evidence type="ECO:0000256" key="2">
    <source>
        <dbReference type="ARBA" id="ARBA00022443"/>
    </source>
</evidence>
<keyword evidence="13" id="KW-1185">Reference proteome</keyword>
<dbReference type="PROSITE" id="PS50002">
    <property type="entry name" value="SH3"/>
    <property type="match status" value="1"/>
</dbReference>
<gene>
    <name evidence="12" type="ORF">ALC53_04338</name>
</gene>
<dbReference type="InterPro" id="IPR043502">
    <property type="entry name" value="DNA/RNA_pol_sf"/>
</dbReference>
<evidence type="ECO:0000259" key="10">
    <source>
        <dbReference type="PROSITE" id="PS50002"/>
    </source>
</evidence>
<dbReference type="InterPro" id="IPR001245">
    <property type="entry name" value="Ser-Thr/Tyr_kinase_cat_dom"/>
</dbReference>
<evidence type="ECO:0000256" key="4">
    <source>
        <dbReference type="ARBA" id="ARBA00022741"/>
    </source>
</evidence>
<evidence type="ECO:0000256" key="7">
    <source>
        <dbReference type="ARBA" id="ARBA00023137"/>
    </source>
</evidence>
<dbReference type="SUPFAM" id="SSF56672">
    <property type="entry name" value="DNA/RNA polymerases"/>
    <property type="match status" value="1"/>
</dbReference>
<feature type="domain" description="SH3" evidence="10">
    <location>
        <begin position="174"/>
        <end position="233"/>
    </location>
</feature>
<keyword evidence="6" id="KW-0067">ATP-binding</keyword>
<dbReference type="SUPFAM" id="SSF56112">
    <property type="entry name" value="Protein kinase-like (PK-like)"/>
    <property type="match status" value="1"/>
</dbReference>
<reference evidence="12 13" key="1">
    <citation type="submission" date="2015-09" db="EMBL/GenBank/DDBJ databases">
        <title>Atta colombica WGS genome.</title>
        <authorList>
            <person name="Nygaard S."/>
            <person name="Hu H."/>
            <person name="Boomsma J."/>
            <person name="Zhang G."/>
        </authorList>
    </citation>
    <scope>NUCLEOTIDE SEQUENCE [LARGE SCALE GENOMIC DNA]</scope>
    <source>
        <strain evidence="12">Treedump-2</strain>
        <tissue evidence="12">Whole body</tissue>
    </source>
</reference>
<dbReference type="GO" id="GO:0071897">
    <property type="term" value="P:DNA biosynthetic process"/>
    <property type="evidence" value="ECO:0007669"/>
    <property type="project" value="UniProtKB-ARBA"/>
</dbReference>
<keyword evidence="4" id="KW-0547">Nucleotide-binding</keyword>
<feature type="compositionally biased region" description="Basic and acidic residues" evidence="9">
    <location>
        <begin position="707"/>
        <end position="722"/>
    </location>
</feature>
<keyword evidence="2 8" id="KW-0728">SH3 domain</keyword>
<keyword evidence="7" id="KW-0829">Tyrosine-protein kinase</keyword>
<evidence type="ECO:0000313" key="13">
    <source>
        <dbReference type="Proteomes" id="UP000078540"/>
    </source>
</evidence>
<name>A0A151I4T3_9HYME</name>
<feature type="domain" description="CRIB" evidence="11">
    <location>
        <begin position="265"/>
        <end position="279"/>
    </location>
</feature>
<dbReference type="PANTHER" id="PTHR31511">
    <property type="entry name" value="PROTEIN CBG23764"/>
    <property type="match status" value="1"/>
</dbReference>
<proteinExistence type="predicted"/>
<dbReference type="STRING" id="520822.A0A151I4T3"/>
<keyword evidence="5 12" id="KW-0418">Kinase</keyword>
<keyword evidence="3" id="KW-0808">Transferase</keyword>
<dbReference type="Pfam" id="PF07714">
    <property type="entry name" value="PK_Tyr_Ser-Thr"/>
    <property type="match status" value="1"/>
</dbReference>
<accession>A0A151I4T3</accession>
<evidence type="ECO:0000256" key="1">
    <source>
        <dbReference type="ARBA" id="ARBA00011903"/>
    </source>
</evidence>
<dbReference type="PANTHER" id="PTHR31511:SF12">
    <property type="entry name" value="RHO TERMINATION FACTOR N-TERMINAL DOMAIN-CONTAINING PROTEIN"/>
    <property type="match status" value="1"/>
</dbReference>
<feature type="region of interest" description="Disordered" evidence="9">
    <location>
        <begin position="305"/>
        <end position="341"/>
    </location>
</feature>
<feature type="region of interest" description="Disordered" evidence="9">
    <location>
        <begin position="691"/>
        <end position="722"/>
    </location>
</feature>